<dbReference type="Pfam" id="PF08279">
    <property type="entry name" value="HTH_11"/>
    <property type="match status" value="1"/>
</dbReference>
<feature type="domain" description="Helix-turn-helix type 11" evidence="1">
    <location>
        <begin position="11"/>
        <end position="61"/>
    </location>
</feature>
<dbReference type="Pfam" id="PF13280">
    <property type="entry name" value="WYL"/>
    <property type="match status" value="1"/>
</dbReference>
<dbReference type="PANTHER" id="PTHR34580">
    <property type="match status" value="1"/>
</dbReference>
<evidence type="ECO:0000313" key="5">
    <source>
        <dbReference type="Proteomes" id="UP000316316"/>
    </source>
</evidence>
<organism evidence="4 5">
    <name type="scientific">Enterococcus avium</name>
    <name type="common">Streptococcus avium</name>
    <dbReference type="NCBI Taxonomy" id="33945"/>
    <lineage>
        <taxon>Bacteria</taxon>
        <taxon>Bacillati</taxon>
        <taxon>Bacillota</taxon>
        <taxon>Bacilli</taxon>
        <taxon>Lactobacillales</taxon>
        <taxon>Enterococcaceae</taxon>
        <taxon>Enterococcus</taxon>
    </lineage>
</organism>
<evidence type="ECO:0000259" key="1">
    <source>
        <dbReference type="Pfam" id="PF08279"/>
    </source>
</evidence>
<protein>
    <submittedName>
        <fullName evidence="4">YafY family transcriptional regulator</fullName>
    </submittedName>
</protein>
<evidence type="ECO:0000259" key="3">
    <source>
        <dbReference type="Pfam" id="PF25583"/>
    </source>
</evidence>
<evidence type="ECO:0000259" key="2">
    <source>
        <dbReference type="Pfam" id="PF13280"/>
    </source>
</evidence>
<dbReference type="InterPro" id="IPR026881">
    <property type="entry name" value="WYL_dom"/>
</dbReference>
<feature type="domain" description="WYL" evidence="2">
    <location>
        <begin position="139"/>
        <end position="204"/>
    </location>
</feature>
<evidence type="ECO:0000313" key="4">
    <source>
        <dbReference type="EMBL" id="TRZ29106.1"/>
    </source>
</evidence>
<accession>A0A4V1ENJ8</accession>
<reference evidence="4 5" key="1">
    <citation type="submission" date="2017-10" db="EMBL/GenBank/DDBJ databases">
        <title>FDA dAtabase for Regulatory Grade micrObial Sequences (FDA-ARGOS): Supporting development and validation of Infectious Disease Dx tests.</title>
        <authorList>
            <person name="Campos J."/>
            <person name="Goldberg B."/>
            <person name="Tallon L.J."/>
            <person name="Sadzewicz L."/>
            <person name="Sengamalay N."/>
            <person name="Ott S."/>
            <person name="Godinez A."/>
            <person name="Nagaraj S."/>
            <person name="Vyas G."/>
            <person name="Aluvathingal J."/>
            <person name="Nadendla S."/>
            <person name="Geyer C."/>
            <person name="Nandy P."/>
            <person name="Hobson J."/>
            <person name="Sichtig H."/>
        </authorList>
    </citation>
    <scope>NUCLEOTIDE SEQUENCE [LARGE SCALE GENOMIC DNA]</scope>
    <source>
        <strain evidence="4 5">FDAARGOS_185</strain>
    </source>
</reference>
<feature type="domain" description="WCX" evidence="3">
    <location>
        <begin position="231"/>
        <end position="307"/>
    </location>
</feature>
<proteinExistence type="predicted"/>
<dbReference type="InterPro" id="IPR057727">
    <property type="entry name" value="WCX_dom"/>
</dbReference>
<name>A0A4V1ENJ8_ENTAV</name>
<dbReference type="InterPro" id="IPR013196">
    <property type="entry name" value="HTH_11"/>
</dbReference>
<sequence>MNKSERIQRELFFVNSHKEFNLTDLMREFQISRSTAIRDLAELEQLGVPFYVENGRYGGYKVLPSSLLPPIYFTEKEIFSVFFSLQLLNLLSGSPFGSNYSTIQQKLLNTFSVEKQEKIAQATDSVQYAGIYQIEPTKNLEDLFSTILKNEPIKILYTRYTRKVKRILPIRLTLMDGYWYCIAIDIEKKEMRTYRCDYIEDIEIELDYPRPLSEGEIAKIIATQQKEYRNIPFKVRLSDKGKEHFLKNKFPNMRLTVTDNDSFILGEFNNNELPFLTNYFLGFGEHVEILEPKILRQEYMMLIEKLLSRYKE</sequence>
<dbReference type="PANTHER" id="PTHR34580:SF9">
    <property type="entry name" value="SLL5097 PROTEIN"/>
    <property type="match status" value="1"/>
</dbReference>
<comment type="caution">
    <text evidence="4">The sequence shown here is derived from an EMBL/GenBank/DDBJ whole genome shotgun (WGS) entry which is preliminary data.</text>
</comment>
<dbReference type="RefSeq" id="WP_016178384.1">
    <property type="nucleotide sequence ID" value="NZ_CAAKNX010000092.1"/>
</dbReference>
<dbReference type="AlphaFoldDB" id="A0A4V1ENJ8"/>
<dbReference type="EMBL" id="PDXQ01000002">
    <property type="protein sequence ID" value="TRZ29106.1"/>
    <property type="molecule type" value="Genomic_DNA"/>
</dbReference>
<dbReference type="InterPro" id="IPR051534">
    <property type="entry name" value="CBASS_pafABC_assoc_protein"/>
</dbReference>
<dbReference type="PROSITE" id="PS52050">
    <property type="entry name" value="WYL"/>
    <property type="match status" value="1"/>
</dbReference>
<gene>
    <name evidence="4" type="ORF">AUF17_20690</name>
</gene>
<dbReference type="InterPro" id="IPR036390">
    <property type="entry name" value="WH_DNA-bd_sf"/>
</dbReference>
<dbReference type="Pfam" id="PF25583">
    <property type="entry name" value="WCX"/>
    <property type="match status" value="1"/>
</dbReference>
<dbReference type="SUPFAM" id="SSF46785">
    <property type="entry name" value="Winged helix' DNA-binding domain"/>
    <property type="match status" value="1"/>
</dbReference>
<dbReference type="Proteomes" id="UP000316316">
    <property type="component" value="Unassembled WGS sequence"/>
</dbReference>